<accession>A0A8J8SZR0</accession>
<evidence type="ECO:0000313" key="5">
    <source>
        <dbReference type="EMBL" id="TNV76849.1"/>
    </source>
</evidence>
<feature type="active site" evidence="2">
    <location>
        <position position="250"/>
    </location>
</feature>
<dbReference type="Proteomes" id="UP000785679">
    <property type="component" value="Unassembled WGS sequence"/>
</dbReference>
<keyword evidence="6" id="KW-1185">Reference proteome</keyword>
<gene>
    <name evidence="5" type="ORF">FGO68_gene12602</name>
</gene>
<dbReference type="GO" id="GO:0005773">
    <property type="term" value="C:vacuole"/>
    <property type="evidence" value="ECO:0007669"/>
    <property type="project" value="TreeGrafter"/>
</dbReference>
<evidence type="ECO:0000313" key="6">
    <source>
        <dbReference type="Proteomes" id="UP000785679"/>
    </source>
</evidence>
<feature type="domain" description="Glutamine amidotransferase" evidence="4">
    <location>
        <begin position="65"/>
        <end position="254"/>
    </location>
</feature>
<feature type="active site" description="Proton donor" evidence="1">
    <location>
        <position position="250"/>
    </location>
</feature>
<dbReference type="InterPro" id="IPR017926">
    <property type="entry name" value="GATASE"/>
</dbReference>
<dbReference type="GO" id="GO:0034722">
    <property type="term" value="F:gamma-glutamyl-peptidase activity"/>
    <property type="evidence" value="ECO:0007669"/>
    <property type="project" value="UniProtKB-UniRule"/>
</dbReference>
<organism evidence="5 6">
    <name type="scientific">Halteria grandinella</name>
    <dbReference type="NCBI Taxonomy" id="5974"/>
    <lineage>
        <taxon>Eukaryota</taxon>
        <taxon>Sar</taxon>
        <taxon>Alveolata</taxon>
        <taxon>Ciliophora</taxon>
        <taxon>Intramacronucleata</taxon>
        <taxon>Spirotrichea</taxon>
        <taxon>Stichotrichia</taxon>
        <taxon>Sporadotrichida</taxon>
        <taxon>Halteriidae</taxon>
        <taxon>Halteria</taxon>
    </lineage>
</organism>
<dbReference type="Gene3D" id="3.40.50.880">
    <property type="match status" value="1"/>
</dbReference>
<dbReference type="Pfam" id="PF00117">
    <property type="entry name" value="GATase"/>
    <property type="match status" value="1"/>
</dbReference>
<keyword evidence="3" id="KW-0732">Signal</keyword>
<dbReference type="AlphaFoldDB" id="A0A8J8SZR0"/>
<comment type="caution">
    <text evidence="5">The sequence shown here is derived from an EMBL/GenBank/DDBJ whole genome shotgun (WGS) entry which is preliminary data.</text>
</comment>
<keyword evidence="2" id="KW-0378">Hydrolase</keyword>
<comment type="catalytic activity">
    <reaction evidence="2">
        <text>(6S)-5,6,7,8-tetrahydrofolyl-(gamma-L-Glu)(n) + (n-1) H2O = (6S)-5,6,7,8-tetrahydrofolate + (n-1) L-glutamate</text>
        <dbReference type="Rhea" id="RHEA:56784"/>
        <dbReference type="Rhea" id="RHEA-COMP:14738"/>
        <dbReference type="ChEBI" id="CHEBI:15377"/>
        <dbReference type="ChEBI" id="CHEBI:29985"/>
        <dbReference type="ChEBI" id="CHEBI:57453"/>
        <dbReference type="ChEBI" id="CHEBI:141005"/>
        <dbReference type="EC" id="3.4.19.9"/>
    </reaction>
</comment>
<dbReference type="GO" id="GO:0046900">
    <property type="term" value="P:tetrahydrofolylpolyglutamate metabolic process"/>
    <property type="evidence" value="ECO:0007669"/>
    <property type="project" value="TreeGrafter"/>
</dbReference>
<reference evidence="5" key="1">
    <citation type="submission" date="2019-06" db="EMBL/GenBank/DDBJ databases">
        <authorList>
            <person name="Zheng W."/>
        </authorList>
    </citation>
    <scope>NUCLEOTIDE SEQUENCE</scope>
    <source>
        <strain evidence="5">QDHG01</strain>
    </source>
</reference>
<evidence type="ECO:0000256" key="2">
    <source>
        <dbReference type="PROSITE-ProRule" id="PRU00607"/>
    </source>
</evidence>
<feature type="signal peptide" evidence="3">
    <location>
        <begin position="1"/>
        <end position="18"/>
    </location>
</feature>
<dbReference type="PROSITE" id="PS51273">
    <property type="entry name" value="GATASE_TYPE_1"/>
    <property type="match status" value="1"/>
</dbReference>
<dbReference type="PROSITE" id="PS51275">
    <property type="entry name" value="PEPTIDASE_C26_GGH"/>
    <property type="match status" value="1"/>
</dbReference>
<dbReference type="PANTHER" id="PTHR11315">
    <property type="entry name" value="PROTEASE FAMILY C26 GAMMA-GLUTAMYL HYDROLASE"/>
    <property type="match status" value="1"/>
</dbReference>
<dbReference type="EMBL" id="RRYP01012858">
    <property type="protein sequence ID" value="TNV76849.1"/>
    <property type="molecule type" value="Genomic_DNA"/>
</dbReference>
<protein>
    <recommendedName>
        <fullName evidence="2">folate gamma-glutamyl hydrolase</fullName>
        <ecNumber evidence="2">3.4.19.9</ecNumber>
    </recommendedName>
</protein>
<dbReference type="SUPFAM" id="SSF52317">
    <property type="entry name" value="Class I glutamine amidotransferase-like"/>
    <property type="match status" value="1"/>
</dbReference>
<evidence type="ECO:0000259" key="4">
    <source>
        <dbReference type="Pfam" id="PF00117"/>
    </source>
</evidence>
<dbReference type="PANTHER" id="PTHR11315:SF0">
    <property type="entry name" value="FOLATE GAMMA-GLUTAMYL HYDROLASE"/>
    <property type="match status" value="1"/>
</dbReference>
<proteinExistence type="predicted"/>
<dbReference type="InterPro" id="IPR015527">
    <property type="entry name" value="Pept_C26_g-glut_hydrolase"/>
</dbReference>
<evidence type="ECO:0000256" key="3">
    <source>
        <dbReference type="SAM" id="SignalP"/>
    </source>
</evidence>
<dbReference type="InterPro" id="IPR029062">
    <property type="entry name" value="Class_I_gatase-like"/>
</dbReference>
<dbReference type="OrthoDB" id="64220at2759"/>
<evidence type="ECO:0000256" key="1">
    <source>
        <dbReference type="PIRSR" id="PIRSR615527-1"/>
    </source>
</evidence>
<sequence>MKAVLLLSALAIIGKCDTNPFELPRQQTFNNRPMIGMLTQPLTEDMKAQSPLLATKTSFIQASYVQAVESAGARVVPLIYDNPDINAEMAKLDHVNGVQYNGGDGGAEYLVFSKKIYNRVKEINDAQISLPIWGTCMGFQYLAIFEATQGEGVLSENAFDSNDENYPLKFLVDPLSTRLFSPLGYGAQKYAENNLTYNHHHDGILPYQFDSDQGLKSAFKPTSISLDNQGRSFVASMESIKYPFFATQFHPEKQQYVFYPTVQVHHDKTAIDANRYFGDFFVAWARNNTQSFASYDEEVANMVQSTGILVMLKSYTGMIYAF</sequence>
<feature type="chain" id="PRO_5035241632" description="folate gamma-glutamyl hydrolase" evidence="3">
    <location>
        <begin position="19"/>
        <end position="322"/>
    </location>
</feature>
<name>A0A8J8SZR0_HALGN</name>
<dbReference type="EC" id="3.4.19.9" evidence="2"/>
<feature type="active site" description="Nucleophile" evidence="1 2">
    <location>
        <position position="136"/>
    </location>
</feature>